<reference evidence="2 3" key="1">
    <citation type="submission" date="2020-08" db="EMBL/GenBank/DDBJ databases">
        <title>Functional genomics of gut bacteria from endangered species of beetles.</title>
        <authorList>
            <person name="Carlos-Shanley C."/>
        </authorList>
    </citation>
    <scope>NUCLEOTIDE SEQUENCE [LARGE SCALE GENOMIC DNA]</scope>
    <source>
        <strain evidence="2 3">S00151</strain>
    </source>
</reference>
<dbReference type="AlphaFoldDB" id="A0A840KGK7"/>
<accession>A0A840KGK7</accession>
<keyword evidence="1" id="KW-0732">Signal</keyword>
<gene>
    <name evidence="2" type="ORF">HNP38_001936</name>
</gene>
<feature type="signal peptide" evidence="1">
    <location>
        <begin position="1"/>
        <end position="19"/>
    </location>
</feature>
<organism evidence="2 3">
    <name type="scientific">Chryseobacterium defluvii</name>
    <dbReference type="NCBI Taxonomy" id="160396"/>
    <lineage>
        <taxon>Bacteria</taxon>
        <taxon>Pseudomonadati</taxon>
        <taxon>Bacteroidota</taxon>
        <taxon>Flavobacteriia</taxon>
        <taxon>Flavobacteriales</taxon>
        <taxon>Weeksellaceae</taxon>
        <taxon>Chryseobacterium group</taxon>
        <taxon>Chryseobacterium</taxon>
    </lineage>
</organism>
<evidence type="ECO:0008006" key="4">
    <source>
        <dbReference type="Google" id="ProtNLM"/>
    </source>
</evidence>
<evidence type="ECO:0000313" key="2">
    <source>
        <dbReference type="EMBL" id="MBB4806640.1"/>
    </source>
</evidence>
<proteinExistence type="predicted"/>
<comment type="caution">
    <text evidence="2">The sequence shown here is derived from an EMBL/GenBank/DDBJ whole genome shotgun (WGS) entry which is preliminary data.</text>
</comment>
<protein>
    <recommendedName>
        <fullName evidence="4">YD repeat-containing protein</fullName>
    </recommendedName>
</protein>
<feature type="chain" id="PRO_5032507510" description="YD repeat-containing protein" evidence="1">
    <location>
        <begin position="20"/>
        <end position="314"/>
    </location>
</feature>
<evidence type="ECO:0000313" key="3">
    <source>
        <dbReference type="Proteomes" id="UP000592180"/>
    </source>
</evidence>
<sequence>MKRLFYFILLLAGFSSVYSCKDMMDEDGNPLIDLNTNGGLIGQRALYREVTDADTIAEYHYNGLLLSKVLTPGNSVNSVTDVQYSGDKVSKIDFKGFLDLDNDGTLEGDSISYTQQFNYNNSGRLESISENRIVYNRTPGVPPTTPPSPWTLLRKSKTLYNLTYSAATSKMTTITMRTGDEVVGVPFEYTKYSITNYDYLGDNISKVVRSYGPMSGGQITPTVTTKYSYEYFNYDTSISPYSLLPFAYKVSVLLSTEENDYRSLILSPNNPKRFTITDLMLPIPSPAIFTTNYNYDPQTYMTKGFGVYYVYKPL</sequence>
<evidence type="ECO:0000256" key="1">
    <source>
        <dbReference type="SAM" id="SignalP"/>
    </source>
</evidence>
<keyword evidence="3" id="KW-1185">Reference proteome</keyword>
<dbReference type="Proteomes" id="UP000592180">
    <property type="component" value="Unassembled WGS sequence"/>
</dbReference>
<name>A0A840KGK7_9FLAO</name>
<dbReference type="RefSeq" id="WP_184188350.1">
    <property type="nucleotide sequence ID" value="NZ_JACHLE010000002.1"/>
</dbReference>
<dbReference type="PROSITE" id="PS51257">
    <property type="entry name" value="PROKAR_LIPOPROTEIN"/>
    <property type="match status" value="1"/>
</dbReference>
<dbReference type="EMBL" id="JACHLE010000002">
    <property type="protein sequence ID" value="MBB4806640.1"/>
    <property type="molecule type" value="Genomic_DNA"/>
</dbReference>